<dbReference type="OrthoDB" id="2014058at2759"/>
<proteinExistence type="predicted"/>
<keyword evidence="3" id="KW-1185">Reference proteome</keyword>
<dbReference type="RefSeq" id="XP_040631816.1">
    <property type="nucleotide sequence ID" value="XM_040771956.1"/>
</dbReference>
<name>M5GDY1_DACPD</name>
<dbReference type="GeneID" id="63687018"/>
<keyword evidence="1" id="KW-1133">Transmembrane helix</keyword>
<dbReference type="HOGENOM" id="CLU_100674_1_1_1"/>
<keyword evidence="1" id="KW-0812">Transmembrane</keyword>
<evidence type="ECO:0000313" key="3">
    <source>
        <dbReference type="Proteomes" id="UP000030653"/>
    </source>
</evidence>
<dbReference type="InterPro" id="IPR008699">
    <property type="entry name" value="NDUFB8"/>
</dbReference>
<feature type="transmembrane region" description="Helical" evidence="1">
    <location>
        <begin position="78"/>
        <end position="99"/>
    </location>
</feature>
<evidence type="ECO:0000313" key="2">
    <source>
        <dbReference type="EMBL" id="EJU04922.1"/>
    </source>
</evidence>
<evidence type="ECO:0000256" key="1">
    <source>
        <dbReference type="SAM" id="Phobius"/>
    </source>
</evidence>
<accession>M5GDY1</accession>
<dbReference type="AlphaFoldDB" id="M5GDY1"/>
<keyword evidence="1" id="KW-0472">Membrane</keyword>
<gene>
    <name evidence="2" type="ORF">DACRYDRAFT_20508</name>
</gene>
<dbReference type="Pfam" id="PF05821">
    <property type="entry name" value="NDUF_B8"/>
    <property type="match status" value="1"/>
</dbReference>
<dbReference type="Proteomes" id="UP000030653">
    <property type="component" value="Unassembled WGS sequence"/>
</dbReference>
<dbReference type="GO" id="GO:0005739">
    <property type="term" value="C:mitochondrion"/>
    <property type="evidence" value="ECO:0007669"/>
    <property type="project" value="InterPro"/>
</dbReference>
<protein>
    <submittedName>
        <fullName evidence="2">Uncharacterized protein</fullName>
    </submittedName>
</protein>
<dbReference type="OMA" id="VYRYYPD"/>
<dbReference type="STRING" id="1858805.M5GDY1"/>
<sequence length="133" mass="15093">MKPVKQDVGAPVEFSQMPYDPQLGDYPQLPAVSRQWRQPGDQWWDKQDRRNFGEPVHEQDEVLTVWAPDVYPVSGPSAIFQFSMACLVFTAFGVILSFVRPDRPAVPREYPYNGLAEHLGGEINKANTAEDEE</sequence>
<dbReference type="PANTHER" id="PTHR12840">
    <property type="entry name" value="NADH-UBIQUINONE OXIDOREDUCTASE ASHI SUBUNIT"/>
    <property type="match status" value="1"/>
</dbReference>
<reference evidence="2 3" key="1">
    <citation type="journal article" date="2012" name="Science">
        <title>The Paleozoic origin of enzymatic lignin decomposition reconstructed from 31 fungal genomes.</title>
        <authorList>
            <person name="Floudas D."/>
            <person name="Binder M."/>
            <person name="Riley R."/>
            <person name="Barry K."/>
            <person name="Blanchette R.A."/>
            <person name="Henrissat B."/>
            <person name="Martinez A.T."/>
            <person name="Otillar R."/>
            <person name="Spatafora J.W."/>
            <person name="Yadav J.S."/>
            <person name="Aerts A."/>
            <person name="Benoit I."/>
            <person name="Boyd A."/>
            <person name="Carlson A."/>
            <person name="Copeland A."/>
            <person name="Coutinho P.M."/>
            <person name="de Vries R.P."/>
            <person name="Ferreira P."/>
            <person name="Findley K."/>
            <person name="Foster B."/>
            <person name="Gaskell J."/>
            <person name="Glotzer D."/>
            <person name="Gorecki P."/>
            <person name="Heitman J."/>
            <person name="Hesse C."/>
            <person name="Hori C."/>
            <person name="Igarashi K."/>
            <person name="Jurgens J.A."/>
            <person name="Kallen N."/>
            <person name="Kersten P."/>
            <person name="Kohler A."/>
            <person name="Kuees U."/>
            <person name="Kumar T.K.A."/>
            <person name="Kuo A."/>
            <person name="LaButti K."/>
            <person name="Larrondo L.F."/>
            <person name="Lindquist E."/>
            <person name="Ling A."/>
            <person name="Lombard V."/>
            <person name="Lucas S."/>
            <person name="Lundell T."/>
            <person name="Martin R."/>
            <person name="McLaughlin D.J."/>
            <person name="Morgenstern I."/>
            <person name="Morin E."/>
            <person name="Murat C."/>
            <person name="Nagy L.G."/>
            <person name="Nolan M."/>
            <person name="Ohm R.A."/>
            <person name="Patyshakuliyeva A."/>
            <person name="Rokas A."/>
            <person name="Ruiz-Duenas F.J."/>
            <person name="Sabat G."/>
            <person name="Salamov A."/>
            <person name="Samejima M."/>
            <person name="Schmutz J."/>
            <person name="Slot J.C."/>
            <person name="St John F."/>
            <person name="Stenlid J."/>
            <person name="Sun H."/>
            <person name="Sun S."/>
            <person name="Syed K."/>
            <person name="Tsang A."/>
            <person name="Wiebenga A."/>
            <person name="Young D."/>
            <person name="Pisabarro A."/>
            <person name="Eastwood D.C."/>
            <person name="Martin F."/>
            <person name="Cullen D."/>
            <person name="Grigoriev I.V."/>
            <person name="Hibbett D.S."/>
        </authorList>
    </citation>
    <scope>NUCLEOTIDE SEQUENCE [LARGE SCALE GENOMIC DNA]</scope>
    <source>
        <strain evidence="2 3">DJM-731 SS1</strain>
    </source>
</reference>
<organism evidence="2 3">
    <name type="scientific">Dacryopinax primogenitus (strain DJM 731)</name>
    <name type="common">Brown rot fungus</name>
    <dbReference type="NCBI Taxonomy" id="1858805"/>
    <lineage>
        <taxon>Eukaryota</taxon>
        <taxon>Fungi</taxon>
        <taxon>Dikarya</taxon>
        <taxon>Basidiomycota</taxon>
        <taxon>Agaricomycotina</taxon>
        <taxon>Dacrymycetes</taxon>
        <taxon>Dacrymycetales</taxon>
        <taxon>Dacrymycetaceae</taxon>
        <taxon>Dacryopinax</taxon>
    </lineage>
</organism>
<dbReference type="PANTHER" id="PTHR12840:SF1">
    <property type="entry name" value="NADH DEHYDROGENASE [UBIQUINONE] 1 BETA SUBCOMPLEX SUBUNIT 8, MITOCHONDRIAL"/>
    <property type="match status" value="1"/>
</dbReference>
<dbReference type="EMBL" id="JH795857">
    <property type="protein sequence ID" value="EJU04922.1"/>
    <property type="molecule type" value="Genomic_DNA"/>
</dbReference>